<evidence type="ECO:0000256" key="6">
    <source>
        <dbReference type="ARBA" id="ARBA00023136"/>
    </source>
</evidence>
<reference evidence="10" key="1">
    <citation type="journal article" date="2014" name="Int. J. Syst. Evol. Microbiol.">
        <title>Complete genome sequence of Corynebacterium casei LMG S-19264T (=DSM 44701T), isolated from a smear-ripened cheese.</title>
        <authorList>
            <consortium name="US DOE Joint Genome Institute (JGI-PGF)"/>
            <person name="Walter F."/>
            <person name="Albersmeier A."/>
            <person name="Kalinowski J."/>
            <person name="Ruckert C."/>
        </authorList>
    </citation>
    <scope>NUCLEOTIDE SEQUENCE</scope>
    <source>
        <strain evidence="10">CGMCC 1.10859</strain>
    </source>
</reference>
<keyword evidence="12" id="KW-1185">Reference proteome</keyword>
<keyword evidence="5" id="KW-0443">Lipid metabolism</keyword>
<dbReference type="EMBL" id="BNAB01000019">
    <property type="protein sequence ID" value="GHE04814.1"/>
    <property type="molecule type" value="Genomic_DNA"/>
</dbReference>
<evidence type="ECO:0000313" key="13">
    <source>
        <dbReference type="Proteomes" id="UP000634647"/>
    </source>
</evidence>
<dbReference type="GO" id="GO:0016020">
    <property type="term" value="C:membrane"/>
    <property type="evidence" value="ECO:0007669"/>
    <property type="project" value="GOC"/>
</dbReference>
<reference evidence="10" key="3">
    <citation type="submission" date="2023-06" db="EMBL/GenBank/DDBJ databases">
        <authorList>
            <person name="Sun Q."/>
            <person name="Zhou Y."/>
        </authorList>
    </citation>
    <scope>NUCLEOTIDE SEQUENCE</scope>
    <source>
        <strain evidence="10">CGMCC 1.10859</strain>
    </source>
</reference>
<comment type="caution">
    <text evidence="10">The sequence shown here is derived from an EMBL/GenBank/DDBJ whole genome shotgun (WGS) entry which is preliminary data.</text>
</comment>
<dbReference type="InterPro" id="IPR006694">
    <property type="entry name" value="Fatty_acid_hydroxylase"/>
</dbReference>
<evidence type="ECO:0000256" key="3">
    <source>
        <dbReference type="ARBA" id="ARBA00022989"/>
    </source>
</evidence>
<feature type="transmembrane region" description="Helical" evidence="8">
    <location>
        <begin position="150"/>
        <end position="173"/>
    </location>
</feature>
<reference evidence="11 12" key="2">
    <citation type="submission" date="2016-10" db="EMBL/GenBank/DDBJ databases">
        <authorList>
            <person name="Varghese N."/>
            <person name="Submissions S."/>
        </authorList>
    </citation>
    <scope>NUCLEOTIDE SEQUENCE [LARGE SCALE GENOMIC DNA]</scope>
    <source>
        <strain evidence="11 12">DSM 24802</strain>
    </source>
</reference>
<dbReference type="Pfam" id="PF04116">
    <property type="entry name" value="FA_hydroxylase"/>
    <property type="match status" value="1"/>
</dbReference>
<dbReference type="Proteomes" id="UP000634647">
    <property type="component" value="Unassembled WGS sequence"/>
</dbReference>
<feature type="transmembrane region" description="Helical" evidence="8">
    <location>
        <begin position="12"/>
        <end position="30"/>
    </location>
</feature>
<keyword evidence="2 8" id="KW-0812">Transmembrane</keyword>
<feature type="domain" description="Fatty acid hydroxylase" evidence="9">
    <location>
        <begin position="90"/>
        <end position="224"/>
    </location>
</feature>
<evidence type="ECO:0000256" key="5">
    <source>
        <dbReference type="ARBA" id="ARBA00023098"/>
    </source>
</evidence>
<dbReference type="EMBL" id="FNOB01000019">
    <property type="protein sequence ID" value="SDX53803.1"/>
    <property type="molecule type" value="Genomic_DNA"/>
</dbReference>
<keyword evidence="4" id="KW-0560">Oxidoreductase</keyword>
<dbReference type="GO" id="GO:0050479">
    <property type="term" value="F:glyceryl-ether monooxygenase activity"/>
    <property type="evidence" value="ECO:0007669"/>
    <property type="project" value="TreeGrafter"/>
</dbReference>
<evidence type="ECO:0000256" key="2">
    <source>
        <dbReference type="ARBA" id="ARBA00022692"/>
    </source>
</evidence>
<dbReference type="InterPro" id="IPR051689">
    <property type="entry name" value="Sterol_desaturase/TMEM195"/>
</dbReference>
<dbReference type="GO" id="GO:0008610">
    <property type="term" value="P:lipid biosynthetic process"/>
    <property type="evidence" value="ECO:0007669"/>
    <property type="project" value="InterPro"/>
</dbReference>
<evidence type="ECO:0000313" key="12">
    <source>
        <dbReference type="Proteomes" id="UP000199541"/>
    </source>
</evidence>
<dbReference type="RefSeq" id="WP_051645832.1">
    <property type="nucleotide sequence ID" value="NZ_BNAB01000019.1"/>
</dbReference>
<sequence>MTDPTFPDVVNLFVPGFIGLILIEFVWIMFKKREDRHAGRYETLDSLTSLTMGAVSVGLGLVLGFITWGFLMALWWITPFNLGTSIWAILACFILDDLRYYWVHRIGHRSRWVWASHVNHHSSQHYNLSTALRQSWTDTFTFMMIVRAPLVLIGFHPALVLFCGGLNLIYQFWIHTEAIKKMPRWFEAVMNTPSHHRVHHGRNPRYLDANYAGVFIIWDKMFGTFVPELEDDKPEYGLVHNLGTFNPLRVAFHEWVGLFRDVFRPGLTLRQRLMYAVAPPGWSHDGSRDDSNHIRAKYVARHPEARGTPGLEPHRLGKVSEAEFAPRVSPVSEPAE</sequence>
<evidence type="ECO:0000256" key="8">
    <source>
        <dbReference type="SAM" id="Phobius"/>
    </source>
</evidence>
<evidence type="ECO:0000256" key="4">
    <source>
        <dbReference type="ARBA" id="ARBA00023002"/>
    </source>
</evidence>
<dbReference type="PANTHER" id="PTHR21624:SF1">
    <property type="entry name" value="ALKYLGLYCEROL MONOOXYGENASE"/>
    <property type="match status" value="1"/>
</dbReference>
<dbReference type="GO" id="GO:0005506">
    <property type="term" value="F:iron ion binding"/>
    <property type="evidence" value="ECO:0007669"/>
    <property type="project" value="InterPro"/>
</dbReference>
<evidence type="ECO:0000313" key="11">
    <source>
        <dbReference type="EMBL" id="SDX53803.1"/>
    </source>
</evidence>
<keyword evidence="3 8" id="KW-1133">Transmembrane helix</keyword>
<dbReference type="GO" id="GO:0006643">
    <property type="term" value="P:membrane lipid metabolic process"/>
    <property type="evidence" value="ECO:0007669"/>
    <property type="project" value="TreeGrafter"/>
</dbReference>
<feature type="compositionally biased region" description="Basic and acidic residues" evidence="7">
    <location>
        <begin position="312"/>
        <end position="321"/>
    </location>
</feature>
<dbReference type="Proteomes" id="UP000199541">
    <property type="component" value="Unassembled WGS sequence"/>
</dbReference>
<dbReference type="GO" id="GO:0012505">
    <property type="term" value="C:endomembrane system"/>
    <property type="evidence" value="ECO:0007669"/>
    <property type="project" value="UniProtKB-SubCell"/>
</dbReference>
<evidence type="ECO:0000256" key="1">
    <source>
        <dbReference type="ARBA" id="ARBA00004127"/>
    </source>
</evidence>
<feature type="region of interest" description="Disordered" evidence="7">
    <location>
        <begin position="300"/>
        <end position="336"/>
    </location>
</feature>
<protein>
    <submittedName>
        <fullName evidence="10 11">Fatty acid hydroxylase</fullName>
    </submittedName>
</protein>
<accession>A0AAN4UTT1</accession>
<evidence type="ECO:0000256" key="7">
    <source>
        <dbReference type="SAM" id="MobiDB-lite"/>
    </source>
</evidence>
<feature type="transmembrane region" description="Helical" evidence="8">
    <location>
        <begin position="50"/>
        <end position="78"/>
    </location>
</feature>
<comment type="subcellular location">
    <subcellularLocation>
        <location evidence="1">Endomembrane system</location>
        <topology evidence="1">Multi-pass membrane protein</topology>
    </subcellularLocation>
</comment>
<gene>
    <name evidence="10" type="ORF">GCM10008024_33310</name>
    <name evidence="11" type="ORF">SAMN05444006_11947</name>
</gene>
<organism evidence="10 13">
    <name type="scientific">Allgaiera indica</name>
    <dbReference type="NCBI Taxonomy" id="765699"/>
    <lineage>
        <taxon>Bacteria</taxon>
        <taxon>Pseudomonadati</taxon>
        <taxon>Pseudomonadota</taxon>
        <taxon>Alphaproteobacteria</taxon>
        <taxon>Rhodobacterales</taxon>
        <taxon>Paracoccaceae</taxon>
        <taxon>Allgaiera</taxon>
    </lineage>
</organism>
<proteinExistence type="predicted"/>
<feature type="transmembrane region" description="Helical" evidence="8">
    <location>
        <begin position="84"/>
        <end position="102"/>
    </location>
</feature>
<keyword evidence="6 8" id="KW-0472">Membrane</keyword>
<dbReference type="PANTHER" id="PTHR21624">
    <property type="entry name" value="STEROL DESATURASE-RELATED PROTEIN"/>
    <property type="match status" value="1"/>
</dbReference>
<evidence type="ECO:0000313" key="10">
    <source>
        <dbReference type="EMBL" id="GHE04814.1"/>
    </source>
</evidence>
<evidence type="ECO:0000259" key="9">
    <source>
        <dbReference type="Pfam" id="PF04116"/>
    </source>
</evidence>
<dbReference type="AlphaFoldDB" id="A0AAN4UTT1"/>
<name>A0AAN4UTT1_9RHOB</name>